<keyword evidence="1" id="KW-1133">Transmembrane helix</keyword>
<feature type="signal peptide" evidence="3">
    <location>
        <begin position="1"/>
        <end position="19"/>
    </location>
</feature>
<comment type="caution">
    <text evidence="4">The sequence shown here is derived from an EMBL/GenBank/DDBJ whole genome shotgun (WGS) entry which is preliminary data.</text>
</comment>
<dbReference type="OrthoDB" id="434647at2759"/>
<name>A0A367XRT3_9ASCO</name>
<dbReference type="GO" id="GO:0016020">
    <property type="term" value="C:membrane"/>
    <property type="evidence" value="ECO:0007669"/>
    <property type="project" value="UniProtKB-SubCell"/>
</dbReference>
<sequence length="278" mass="31130">MGFISTLSVLVAVVYPVVASCRAFEDYTRVSNSIASQNLKIAGITVPLNYFYKSEPGKDSKIDENDERALQIHLISIQKWFIYWIVIAIVSLFENILFLKYIVPGYSFLRLGFNIWLIVPMISIQKEVDANSTFDNTVEWKKFTSNGAGLIYFSYVKPWIEQHMETIKKYSNNPVDILLSVSGLQSFFNKDATTGSPSETSSVASDYSNVLDSFVMVMNMKNKWTGTGAAPATPEDEQTAGPAAAKDINEGKSNEEFDVVDGTDDPNAQVTKRRGFFW</sequence>
<evidence type="ECO:0000256" key="3">
    <source>
        <dbReference type="SAM" id="SignalP"/>
    </source>
</evidence>
<reference evidence="4 5" key="1">
    <citation type="submission" date="2018-06" db="EMBL/GenBank/DDBJ databases">
        <title>Whole genome sequencing of Candida tropicalis (genome annotated by CSBL at Korea University).</title>
        <authorList>
            <person name="Ahn J."/>
        </authorList>
    </citation>
    <scope>NUCLEOTIDE SEQUENCE [LARGE SCALE GENOMIC DNA]</scope>
    <source>
        <strain evidence="4 5">ATCC 20962</strain>
    </source>
</reference>
<dbReference type="EMBL" id="QLNQ01000029">
    <property type="protein sequence ID" value="RCK56343.1"/>
    <property type="molecule type" value="Genomic_DNA"/>
</dbReference>
<comment type="subcellular location">
    <subcellularLocation>
        <location evidence="1">Membrane</location>
        <topology evidence="1">Multi-pass membrane protein</topology>
    </subcellularLocation>
</comment>
<keyword evidence="1" id="KW-0812">Transmembrane</keyword>
<dbReference type="PANTHER" id="PTHR12300:SF177">
    <property type="entry name" value="PROTEIN YOP1"/>
    <property type="match status" value="1"/>
</dbReference>
<dbReference type="AlphaFoldDB" id="A0A367XRT3"/>
<proteinExistence type="inferred from homology"/>
<dbReference type="Pfam" id="PF03134">
    <property type="entry name" value="TB2_DP1_HVA22"/>
    <property type="match status" value="1"/>
</dbReference>
<gene>
    <name evidence="4" type="ORF">Cantr_05052</name>
</gene>
<dbReference type="PANTHER" id="PTHR12300">
    <property type="entry name" value="HVA22-LIKE PROTEINS"/>
    <property type="match status" value="1"/>
</dbReference>
<dbReference type="Proteomes" id="UP000253472">
    <property type="component" value="Unassembled WGS sequence"/>
</dbReference>
<evidence type="ECO:0000313" key="4">
    <source>
        <dbReference type="EMBL" id="RCK56343.1"/>
    </source>
</evidence>
<comment type="similarity">
    <text evidence="1">Belongs to the DP1 family.</text>
</comment>
<protein>
    <recommendedName>
        <fullName evidence="1">Protein YOP1</fullName>
    </recommendedName>
</protein>
<evidence type="ECO:0000313" key="5">
    <source>
        <dbReference type="Proteomes" id="UP000253472"/>
    </source>
</evidence>
<comment type="caution">
    <text evidence="1">Lacks conserved residue(s) required for the propagation of feature annotation.</text>
</comment>
<keyword evidence="3" id="KW-0732">Signal</keyword>
<dbReference type="STRING" id="5486.A0A367XRT3"/>
<dbReference type="InterPro" id="IPR004345">
    <property type="entry name" value="TB2_DP1_HVA22"/>
</dbReference>
<feature type="chain" id="PRO_5016984499" description="Protein YOP1" evidence="3">
    <location>
        <begin position="20"/>
        <end position="278"/>
    </location>
</feature>
<keyword evidence="1" id="KW-0472">Membrane</keyword>
<organism evidence="4 5">
    <name type="scientific">Candida viswanathii</name>
    <dbReference type="NCBI Taxonomy" id="5486"/>
    <lineage>
        <taxon>Eukaryota</taxon>
        <taxon>Fungi</taxon>
        <taxon>Dikarya</taxon>
        <taxon>Ascomycota</taxon>
        <taxon>Saccharomycotina</taxon>
        <taxon>Pichiomycetes</taxon>
        <taxon>Debaryomycetaceae</taxon>
        <taxon>Candida/Lodderomyces clade</taxon>
        <taxon>Candida</taxon>
    </lineage>
</organism>
<feature type="region of interest" description="Disordered" evidence="2">
    <location>
        <begin position="226"/>
        <end position="266"/>
    </location>
</feature>
<evidence type="ECO:0000256" key="1">
    <source>
        <dbReference type="RuleBase" id="RU362006"/>
    </source>
</evidence>
<accession>A0A367XRT3</accession>
<feature type="transmembrane region" description="Helical" evidence="1">
    <location>
        <begin position="81"/>
        <end position="103"/>
    </location>
</feature>
<evidence type="ECO:0000256" key="2">
    <source>
        <dbReference type="SAM" id="MobiDB-lite"/>
    </source>
</evidence>
<keyword evidence="5" id="KW-1185">Reference proteome</keyword>